<dbReference type="EMBL" id="MU267629">
    <property type="protein sequence ID" value="KAH7913518.1"/>
    <property type="molecule type" value="Genomic_DNA"/>
</dbReference>
<organism evidence="1 2">
    <name type="scientific">Hygrophoropsis aurantiaca</name>
    <dbReference type="NCBI Taxonomy" id="72124"/>
    <lineage>
        <taxon>Eukaryota</taxon>
        <taxon>Fungi</taxon>
        <taxon>Dikarya</taxon>
        <taxon>Basidiomycota</taxon>
        <taxon>Agaricomycotina</taxon>
        <taxon>Agaricomycetes</taxon>
        <taxon>Agaricomycetidae</taxon>
        <taxon>Boletales</taxon>
        <taxon>Coniophorineae</taxon>
        <taxon>Hygrophoropsidaceae</taxon>
        <taxon>Hygrophoropsis</taxon>
    </lineage>
</organism>
<name>A0ACB8AKI4_9AGAM</name>
<accession>A0ACB8AKI4</accession>
<reference evidence="1" key="1">
    <citation type="journal article" date="2021" name="New Phytol.">
        <title>Evolutionary innovations through gain and loss of genes in the ectomycorrhizal Boletales.</title>
        <authorList>
            <person name="Wu G."/>
            <person name="Miyauchi S."/>
            <person name="Morin E."/>
            <person name="Kuo A."/>
            <person name="Drula E."/>
            <person name="Varga T."/>
            <person name="Kohler A."/>
            <person name="Feng B."/>
            <person name="Cao Y."/>
            <person name="Lipzen A."/>
            <person name="Daum C."/>
            <person name="Hundley H."/>
            <person name="Pangilinan J."/>
            <person name="Johnson J."/>
            <person name="Barry K."/>
            <person name="LaButti K."/>
            <person name="Ng V."/>
            <person name="Ahrendt S."/>
            <person name="Min B."/>
            <person name="Choi I.G."/>
            <person name="Park H."/>
            <person name="Plett J.M."/>
            <person name="Magnuson J."/>
            <person name="Spatafora J.W."/>
            <person name="Nagy L.G."/>
            <person name="Henrissat B."/>
            <person name="Grigoriev I.V."/>
            <person name="Yang Z.L."/>
            <person name="Xu J."/>
            <person name="Martin F.M."/>
        </authorList>
    </citation>
    <scope>NUCLEOTIDE SEQUENCE</scope>
    <source>
        <strain evidence="1">ATCC 28755</strain>
    </source>
</reference>
<sequence length="615" mass="69244">MAVVRLFASGFGAFFLWKLVRRLTAPKSPLADISGPAKEHWLTGNIHRLVKDGLKYNLELVEKYGGVWKFYGMLGKEQLYVSDPRAMHHIVVKDQHLWEETDMFIMGNQLIFGDGLISTLGEQHRKQRKMLNPVFSLANMRDILPIIQPIAGKLRSILVSELPADGSASEVNILPWLTRGALEYICQAAIGHSFNALELNQEEEYVEAMRVLAPTTLRLVFLRPFVPFALRYLSLNWRNKLMDWLPIDALREIRRIVNIMDSMSRKIYEEKKAAMVAGEETNIDPNSLRARMKGKDIMSIMLKANVSSSESDKLTDGELLGQMNTIIFAAIETTTSAICRILWILANKPEVQRRLRSEIRHAKRTYAESQGNGEDWQDIELPYDVLVSIPYLDAVCRETLRVHPPTSLLSRVARQPTTLPLHKPIRSASGTLLSSIPIPEGTTIFISIIAANRNKELWGPDADEWKPERWLTPSGERIQGAVRDNTLGDDVGSARFGEKVPGTKDGVKYPGVYSSMMTFLGGSRACIGFKFADMEMSKSIVICLCTQPNQFTPPEQVLTTLIPRIHFALPPPDVKEVYWKMNGLQIPVVLPPAGDGETSQVPLMLREVKEEDFVL</sequence>
<proteinExistence type="predicted"/>
<gene>
    <name evidence="1" type="ORF">BJ138DRAFT_1002094</name>
</gene>
<comment type="caution">
    <text evidence="1">The sequence shown here is derived from an EMBL/GenBank/DDBJ whole genome shotgun (WGS) entry which is preliminary data.</text>
</comment>
<protein>
    <submittedName>
        <fullName evidence="1">Cytochrome P450</fullName>
    </submittedName>
</protein>
<evidence type="ECO:0000313" key="2">
    <source>
        <dbReference type="Proteomes" id="UP000790377"/>
    </source>
</evidence>
<evidence type="ECO:0000313" key="1">
    <source>
        <dbReference type="EMBL" id="KAH7913518.1"/>
    </source>
</evidence>
<dbReference type="Proteomes" id="UP000790377">
    <property type="component" value="Unassembled WGS sequence"/>
</dbReference>
<keyword evidence="2" id="KW-1185">Reference proteome</keyword>